<reference evidence="1" key="1">
    <citation type="submission" date="2014-11" db="EMBL/GenBank/DDBJ databases">
        <authorList>
            <person name="Amaro Gonzalez C."/>
        </authorList>
    </citation>
    <scope>NUCLEOTIDE SEQUENCE</scope>
</reference>
<accession>A0A0E9XN09</accession>
<reference evidence="1" key="2">
    <citation type="journal article" date="2015" name="Fish Shellfish Immunol.">
        <title>Early steps in the European eel (Anguilla anguilla)-Vibrio vulnificus interaction in the gills: Role of the RtxA13 toxin.</title>
        <authorList>
            <person name="Callol A."/>
            <person name="Pajuelo D."/>
            <person name="Ebbesson L."/>
            <person name="Teles M."/>
            <person name="MacKenzie S."/>
            <person name="Amaro C."/>
        </authorList>
    </citation>
    <scope>NUCLEOTIDE SEQUENCE</scope>
</reference>
<proteinExistence type="predicted"/>
<dbReference type="AlphaFoldDB" id="A0A0E9XN09"/>
<sequence length="65" mass="7549">MLICRLPASVTLRNGAPVPQLLFGHIKWINAAILWENIDLYQLLNKRKYDNLFCISTMLAMRAKF</sequence>
<dbReference type="EMBL" id="GBXM01004801">
    <property type="protein sequence ID" value="JAI03777.1"/>
    <property type="molecule type" value="Transcribed_RNA"/>
</dbReference>
<organism evidence="1">
    <name type="scientific">Anguilla anguilla</name>
    <name type="common">European freshwater eel</name>
    <name type="synonym">Muraena anguilla</name>
    <dbReference type="NCBI Taxonomy" id="7936"/>
    <lineage>
        <taxon>Eukaryota</taxon>
        <taxon>Metazoa</taxon>
        <taxon>Chordata</taxon>
        <taxon>Craniata</taxon>
        <taxon>Vertebrata</taxon>
        <taxon>Euteleostomi</taxon>
        <taxon>Actinopterygii</taxon>
        <taxon>Neopterygii</taxon>
        <taxon>Teleostei</taxon>
        <taxon>Anguilliformes</taxon>
        <taxon>Anguillidae</taxon>
        <taxon>Anguilla</taxon>
    </lineage>
</organism>
<protein>
    <submittedName>
        <fullName evidence="1">Uncharacterized protein</fullName>
    </submittedName>
</protein>
<evidence type="ECO:0000313" key="1">
    <source>
        <dbReference type="EMBL" id="JAI03777.1"/>
    </source>
</evidence>
<name>A0A0E9XN09_ANGAN</name>